<sequence length="178" mass="19913">MPIVAWTRCCSVVVVFNRAGFSGSFLQPLEPAGLFSPRDEPPVQLHVNHLHASSIRSPRCNIDAARGQLKIRGNLGEQQALPNLLEQATYDDGSRSRRRRHRPSCLIHGSDGRRGPVLQGTSSALFDPWFVRPRKSTSCYIEHLFRPPLSTIRPTALLCGEAGLYQDRTWPNCRLPGF</sequence>
<organism evidence="3 4">
    <name type="scientific">Magnaporthiopsis poae (strain ATCC 64411 / 73-15)</name>
    <name type="common">Kentucky bluegrass fungus</name>
    <name type="synonym">Magnaporthe poae</name>
    <dbReference type="NCBI Taxonomy" id="644358"/>
    <lineage>
        <taxon>Eukaryota</taxon>
        <taxon>Fungi</taxon>
        <taxon>Dikarya</taxon>
        <taxon>Ascomycota</taxon>
        <taxon>Pezizomycotina</taxon>
        <taxon>Sordariomycetes</taxon>
        <taxon>Sordariomycetidae</taxon>
        <taxon>Magnaporthales</taxon>
        <taxon>Magnaporthaceae</taxon>
        <taxon>Magnaporthiopsis</taxon>
    </lineage>
</organism>
<dbReference type="EMBL" id="ADBL01000695">
    <property type="status" value="NOT_ANNOTATED_CDS"/>
    <property type="molecule type" value="Genomic_DNA"/>
</dbReference>
<proteinExistence type="predicted"/>
<dbReference type="VEuPathDB" id="FungiDB:MAPG_02853"/>
<reference evidence="2" key="3">
    <citation type="submission" date="2011-03" db="EMBL/GenBank/DDBJ databases">
        <title>Annotation of Magnaporthe poae ATCC 64411.</title>
        <authorList>
            <person name="Ma L.-J."/>
            <person name="Dead R."/>
            <person name="Young S.K."/>
            <person name="Zeng Q."/>
            <person name="Gargeya S."/>
            <person name="Fitzgerald M."/>
            <person name="Haas B."/>
            <person name="Abouelleil A."/>
            <person name="Alvarado L."/>
            <person name="Arachchi H.M."/>
            <person name="Berlin A."/>
            <person name="Brown A."/>
            <person name="Chapman S.B."/>
            <person name="Chen Z."/>
            <person name="Dunbar C."/>
            <person name="Freedman E."/>
            <person name="Gearin G."/>
            <person name="Gellesch M."/>
            <person name="Goldberg J."/>
            <person name="Griggs A."/>
            <person name="Gujja S."/>
            <person name="Heiman D."/>
            <person name="Howarth C."/>
            <person name="Larson L."/>
            <person name="Lui A."/>
            <person name="MacDonald P.J.P."/>
            <person name="Mehta T."/>
            <person name="Montmayeur A."/>
            <person name="Murphy C."/>
            <person name="Neiman D."/>
            <person name="Pearson M."/>
            <person name="Priest M."/>
            <person name="Roberts A."/>
            <person name="Saif S."/>
            <person name="Shea T."/>
            <person name="Shenoy N."/>
            <person name="Sisk P."/>
            <person name="Stolte C."/>
            <person name="Sykes S."/>
            <person name="Yandava C."/>
            <person name="Wortman J."/>
            <person name="Nusbaum C."/>
            <person name="Birren B."/>
        </authorList>
    </citation>
    <scope>NUCLEOTIDE SEQUENCE</scope>
    <source>
        <strain evidence="2">ATCC 64411</strain>
    </source>
</reference>
<evidence type="ECO:0000313" key="3">
    <source>
        <dbReference type="EnsemblFungi" id="MAPG_02853T0"/>
    </source>
</evidence>
<evidence type="ECO:0000313" key="2">
    <source>
        <dbReference type="EMBL" id="KLU83802.1"/>
    </source>
</evidence>
<protein>
    <submittedName>
        <fullName evidence="2 3">Uncharacterized protein</fullName>
    </submittedName>
</protein>
<reference evidence="2" key="2">
    <citation type="submission" date="2010-05" db="EMBL/GenBank/DDBJ databases">
        <title>The Genome Sequence of Magnaporthe poae strain ATCC 64411.</title>
        <authorList>
            <consortium name="The Broad Institute Genome Sequencing Platform"/>
            <consortium name="Broad Institute Genome Sequencing Center for Infectious Disease"/>
            <person name="Ma L.-J."/>
            <person name="Dead R."/>
            <person name="Young S."/>
            <person name="Zeng Q."/>
            <person name="Koehrsen M."/>
            <person name="Alvarado L."/>
            <person name="Berlin A."/>
            <person name="Chapman S.B."/>
            <person name="Chen Z."/>
            <person name="Freedman E."/>
            <person name="Gellesch M."/>
            <person name="Goldberg J."/>
            <person name="Griggs A."/>
            <person name="Gujja S."/>
            <person name="Heilman E.R."/>
            <person name="Heiman D."/>
            <person name="Hepburn T."/>
            <person name="Howarth C."/>
            <person name="Jen D."/>
            <person name="Larson L."/>
            <person name="Mehta T."/>
            <person name="Neiman D."/>
            <person name="Pearson M."/>
            <person name="Roberts A."/>
            <person name="Saif S."/>
            <person name="Shea T."/>
            <person name="Shenoy N."/>
            <person name="Sisk P."/>
            <person name="Stolte C."/>
            <person name="Sykes S."/>
            <person name="Walk T."/>
            <person name="White J."/>
            <person name="Yandava C."/>
            <person name="Haas B."/>
            <person name="Nusbaum C."/>
            <person name="Birren B."/>
        </authorList>
    </citation>
    <scope>NUCLEOTIDE SEQUENCE</scope>
    <source>
        <strain evidence="2">ATCC 64411</strain>
    </source>
</reference>
<dbReference type="AlphaFoldDB" id="A0A0C4DSH3"/>
<evidence type="ECO:0000313" key="4">
    <source>
        <dbReference type="Proteomes" id="UP000011715"/>
    </source>
</evidence>
<reference evidence="3" key="5">
    <citation type="submission" date="2015-06" db="UniProtKB">
        <authorList>
            <consortium name="EnsemblFungi"/>
        </authorList>
    </citation>
    <scope>IDENTIFICATION</scope>
    <source>
        <strain evidence="3">ATCC 64411</strain>
    </source>
</reference>
<dbReference type="EMBL" id="GL876967">
    <property type="protein sequence ID" value="KLU83802.1"/>
    <property type="molecule type" value="Genomic_DNA"/>
</dbReference>
<dbReference type="EnsemblFungi" id="MAPG_02853T0">
    <property type="protein sequence ID" value="MAPG_02853T0"/>
    <property type="gene ID" value="MAPG_02853"/>
</dbReference>
<feature type="region of interest" description="Disordered" evidence="1">
    <location>
        <begin position="88"/>
        <end position="112"/>
    </location>
</feature>
<evidence type="ECO:0000256" key="1">
    <source>
        <dbReference type="SAM" id="MobiDB-lite"/>
    </source>
</evidence>
<accession>A0A0C4DSH3</accession>
<reference evidence="3" key="4">
    <citation type="journal article" date="2015" name="G3 (Bethesda)">
        <title>Genome sequences of three phytopathogenic species of the Magnaporthaceae family of fungi.</title>
        <authorList>
            <person name="Okagaki L.H."/>
            <person name="Nunes C.C."/>
            <person name="Sailsbery J."/>
            <person name="Clay B."/>
            <person name="Brown D."/>
            <person name="John T."/>
            <person name="Oh Y."/>
            <person name="Young N."/>
            <person name="Fitzgerald M."/>
            <person name="Haas B.J."/>
            <person name="Zeng Q."/>
            <person name="Young S."/>
            <person name="Adiconis X."/>
            <person name="Fan L."/>
            <person name="Levin J.Z."/>
            <person name="Mitchell T.K."/>
            <person name="Okubara P.A."/>
            <person name="Farman M.L."/>
            <person name="Kohn L.M."/>
            <person name="Birren B."/>
            <person name="Ma L.-J."/>
            <person name="Dean R.A."/>
        </authorList>
    </citation>
    <scope>NUCLEOTIDE SEQUENCE</scope>
    <source>
        <strain evidence="3">ATCC 64411 / 73-15</strain>
    </source>
</reference>
<name>A0A0C4DSH3_MAGP6</name>
<gene>
    <name evidence="2" type="ORF">MAPG_02853</name>
</gene>
<keyword evidence="4" id="KW-1185">Reference proteome</keyword>
<reference evidence="4" key="1">
    <citation type="submission" date="2010-05" db="EMBL/GenBank/DDBJ databases">
        <title>The genome sequence of Magnaporthe poae strain ATCC 64411.</title>
        <authorList>
            <person name="Ma L.-J."/>
            <person name="Dead R."/>
            <person name="Young S."/>
            <person name="Zeng Q."/>
            <person name="Koehrsen M."/>
            <person name="Alvarado L."/>
            <person name="Berlin A."/>
            <person name="Chapman S.B."/>
            <person name="Chen Z."/>
            <person name="Freedman E."/>
            <person name="Gellesch M."/>
            <person name="Goldberg J."/>
            <person name="Griggs A."/>
            <person name="Gujja S."/>
            <person name="Heilman E.R."/>
            <person name="Heiman D."/>
            <person name="Hepburn T."/>
            <person name="Howarth C."/>
            <person name="Jen D."/>
            <person name="Larson L."/>
            <person name="Mehta T."/>
            <person name="Neiman D."/>
            <person name="Pearson M."/>
            <person name="Roberts A."/>
            <person name="Saif S."/>
            <person name="Shea T."/>
            <person name="Shenoy N."/>
            <person name="Sisk P."/>
            <person name="Stolte C."/>
            <person name="Sykes S."/>
            <person name="Walk T."/>
            <person name="White J."/>
            <person name="Yandava C."/>
            <person name="Haas B."/>
            <person name="Nusbaum C."/>
            <person name="Birren B."/>
        </authorList>
    </citation>
    <scope>NUCLEOTIDE SEQUENCE [LARGE SCALE GENOMIC DNA]</scope>
    <source>
        <strain evidence="4">ATCC 64411 / 73-15</strain>
    </source>
</reference>
<dbReference type="Proteomes" id="UP000011715">
    <property type="component" value="Unassembled WGS sequence"/>
</dbReference>